<dbReference type="AlphaFoldDB" id="A0A0D3JRY6"/>
<name>A0A0D3JRY6_EMIH1</name>
<accession>A0A0D3JRY6</accession>
<dbReference type="RefSeq" id="XP_005778700.1">
    <property type="nucleotide sequence ID" value="XM_005778643.1"/>
</dbReference>
<sequence length="153" mass="17377">MGATAGGDAACACAAVASRRRGLPVAAKEDRGLCWPARRRRVGWRRAQPRPHRRRRRLELGLWTLWRAGPRRPADSAAAKEGRGLGWPARRRRVGWRRAQPRPHRRRRCLYLGRWRTRPLRPRRGHVGPDAAQEDRGVGEPAEHASLLAASLF</sequence>
<proteinExistence type="predicted"/>
<evidence type="ECO:0000313" key="2">
    <source>
        <dbReference type="EnsemblProtists" id="EOD26271"/>
    </source>
</evidence>
<dbReference type="GeneID" id="17273850"/>
<reference evidence="2" key="2">
    <citation type="submission" date="2024-10" db="UniProtKB">
        <authorList>
            <consortium name="EnsemblProtists"/>
        </authorList>
    </citation>
    <scope>IDENTIFICATION</scope>
</reference>
<dbReference type="PaxDb" id="2903-EOD26271"/>
<dbReference type="EnsemblProtists" id="EOD28305">
    <property type="protein sequence ID" value="EOD28305"/>
    <property type="gene ID" value="EMIHUDRAFT_442960"/>
</dbReference>
<organism evidence="2 3">
    <name type="scientific">Emiliania huxleyi (strain CCMP1516)</name>
    <dbReference type="NCBI Taxonomy" id="280463"/>
    <lineage>
        <taxon>Eukaryota</taxon>
        <taxon>Haptista</taxon>
        <taxon>Haptophyta</taxon>
        <taxon>Prymnesiophyceae</taxon>
        <taxon>Isochrysidales</taxon>
        <taxon>Noelaerhabdaceae</taxon>
        <taxon>Emiliania</taxon>
    </lineage>
</organism>
<dbReference type="GeneID" id="17271818"/>
<evidence type="ECO:0000256" key="1">
    <source>
        <dbReference type="SAM" id="MobiDB-lite"/>
    </source>
</evidence>
<dbReference type="KEGG" id="ehx:EMIHUDRAFT_447212"/>
<dbReference type="Proteomes" id="UP000013827">
    <property type="component" value="Unassembled WGS sequence"/>
</dbReference>
<protein>
    <submittedName>
        <fullName evidence="2">Uncharacterized protein</fullName>
    </submittedName>
</protein>
<keyword evidence="3" id="KW-1185">Reference proteome</keyword>
<reference evidence="3" key="1">
    <citation type="journal article" date="2013" name="Nature">
        <title>Pan genome of the phytoplankton Emiliania underpins its global distribution.</title>
        <authorList>
            <person name="Read B.A."/>
            <person name="Kegel J."/>
            <person name="Klute M.J."/>
            <person name="Kuo A."/>
            <person name="Lefebvre S.C."/>
            <person name="Maumus F."/>
            <person name="Mayer C."/>
            <person name="Miller J."/>
            <person name="Monier A."/>
            <person name="Salamov A."/>
            <person name="Young J."/>
            <person name="Aguilar M."/>
            <person name="Claverie J.M."/>
            <person name="Frickenhaus S."/>
            <person name="Gonzalez K."/>
            <person name="Herman E.K."/>
            <person name="Lin Y.C."/>
            <person name="Napier J."/>
            <person name="Ogata H."/>
            <person name="Sarno A.F."/>
            <person name="Shmutz J."/>
            <person name="Schroeder D."/>
            <person name="de Vargas C."/>
            <person name="Verret F."/>
            <person name="von Dassow P."/>
            <person name="Valentin K."/>
            <person name="Van de Peer Y."/>
            <person name="Wheeler G."/>
            <person name="Dacks J.B."/>
            <person name="Delwiche C.F."/>
            <person name="Dyhrman S.T."/>
            <person name="Glockner G."/>
            <person name="John U."/>
            <person name="Richards T."/>
            <person name="Worden A.Z."/>
            <person name="Zhang X."/>
            <person name="Grigoriev I.V."/>
            <person name="Allen A.E."/>
            <person name="Bidle K."/>
            <person name="Borodovsky M."/>
            <person name="Bowler C."/>
            <person name="Brownlee C."/>
            <person name="Cock J.M."/>
            <person name="Elias M."/>
            <person name="Gladyshev V.N."/>
            <person name="Groth M."/>
            <person name="Guda C."/>
            <person name="Hadaegh A."/>
            <person name="Iglesias-Rodriguez M.D."/>
            <person name="Jenkins J."/>
            <person name="Jones B.M."/>
            <person name="Lawson T."/>
            <person name="Leese F."/>
            <person name="Lindquist E."/>
            <person name="Lobanov A."/>
            <person name="Lomsadze A."/>
            <person name="Malik S.B."/>
            <person name="Marsh M.E."/>
            <person name="Mackinder L."/>
            <person name="Mock T."/>
            <person name="Mueller-Roeber B."/>
            <person name="Pagarete A."/>
            <person name="Parker M."/>
            <person name="Probert I."/>
            <person name="Quesneville H."/>
            <person name="Raines C."/>
            <person name="Rensing S.A."/>
            <person name="Riano-Pachon D.M."/>
            <person name="Richier S."/>
            <person name="Rokitta S."/>
            <person name="Shiraiwa Y."/>
            <person name="Soanes D.M."/>
            <person name="van der Giezen M."/>
            <person name="Wahlund T.M."/>
            <person name="Williams B."/>
            <person name="Wilson W."/>
            <person name="Wolfe G."/>
            <person name="Wurch L.L."/>
        </authorList>
    </citation>
    <scope>NUCLEOTIDE SEQUENCE</scope>
</reference>
<evidence type="ECO:0000313" key="3">
    <source>
        <dbReference type="Proteomes" id="UP000013827"/>
    </source>
</evidence>
<dbReference type="EnsemblProtists" id="EOD26271">
    <property type="protein sequence ID" value="EOD26271"/>
    <property type="gene ID" value="EMIHUDRAFT_447212"/>
</dbReference>
<dbReference type="HOGENOM" id="CLU_1716654_0_0_1"/>
<dbReference type="KEGG" id="ehx:EMIHUDRAFT_442960"/>
<dbReference type="RefSeq" id="XP_005780734.1">
    <property type="nucleotide sequence ID" value="XM_005780677.1"/>
</dbReference>
<feature type="region of interest" description="Disordered" evidence="1">
    <location>
        <begin position="122"/>
        <end position="141"/>
    </location>
</feature>